<dbReference type="Gene3D" id="3.50.50.60">
    <property type="entry name" value="FAD/NAD(P)-binding domain"/>
    <property type="match status" value="1"/>
</dbReference>
<dbReference type="InterPro" id="IPR006076">
    <property type="entry name" value="FAD-dep_OxRdtase"/>
</dbReference>
<dbReference type="SUPFAM" id="SSF54373">
    <property type="entry name" value="FAD-linked reductases, C-terminal domain"/>
    <property type="match status" value="1"/>
</dbReference>
<dbReference type="PANTHER" id="PTHR13847:SF289">
    <property type="entry name" value="GLYCINE OXIDASE"/>
    <property type="match status" value="1"/>
</dbReference>
<dbReference type="KEGG" id="tbn:TBH_C2343"/>
<feature type="domain" description="FAD dependent oxidoreductase" evidence="4">
    <location>
        <begin position="3"/>
        <end position="345"/>
    </location>
</feature>
<dbReference type="AlphaFoldDB" id="A0A7U6GKD1"/>
<gene>
    <name evidence="5" type="ORF">TBH_C2343</name>
</gene>
<evidence type="ECO:0000259" key="4">
    <source>
        <dbReference type="Pfam" id="PF01266"/>
    </source>
</evidence>
<evidence type="ECO:0000313" key="6">
    <source>
        <dbReference type="Proteomes" id="UP000031631"/>
    </source>
</evidence>
<dbReference type="NCBIfam" id="TIGR02352">
    <property type="entry name" value="thiamin_ThiO"/>
    <property type="match status" value="1"/>
</dbReference>
<dbReference type="EC" id="1.4.3.19" evidence="5"/>
<dbReference type="InterPro" id="IPR012727">
    <property type="entry name" value="Gly_oxidase_ThiO"/>
</dbReference>
<dbReference type="InterPro" id="IPR036188">
    <property type="entry name" value="FAD/NAD-bd_sf"/>
</dbReference>
<dbReference type="GO" id="GO:0009229">
    <property type="term" value="P:thiamine diphosphate biosynthetic process"/>
    <property type="evidence" value="ECO:0007669"/>
    <property type="project" value="UniProtKB-UniPathway"/>
</dbReference>
<dbReference type="GO" id="GO:0050660">
    <property type="term" value="F:flavin adenine dinucleotide binding"/>
    <property type="evidence" value="ECO:0007669"/>
    <property type="project" value="InterPro"/>
</dbReference>
<evidence type="ECO:0000256" key="2">
    <source>
        <dbReference type="ARBA" id="ARBA00022977"/>
    </source>
</evidence>
<name>A0A7U6GKD1_9GAMM</name>
<dbReference type="Pfam" id="PF01266">
    <property type="entry name" value="DAO"/>
    <property type="match status" value="1"/>
</dbReference>
<dbReference type="Proteomes" id="UP000031631">
    <property type="component" value="Chromosome"/>
</dbReference>
<dbReference type="SUPFAM" id="SSF51905">
    <property type="entry name" value="FAD/NAD(P)-binding domain"/>
    <property type="match status" value="1"/>
</dbReference>
<dbReference type="Gene3D" id="3.30.9.10">
    <property type="entry name" value="D-Amino Acid Oxidase, subunit A, domain 2"/>
    <property type="match status" value="1"/>
</dbReference>
<comment type="pathway">
    <text evidence="1">Cofactor biosynthesis; thiamine diphosphate biosynthesis.</text>
</comment>
<protein>
    <submittedName>
        <fullName evidence="5">FAD dependent oxidoreductase</fullName>
        <ecNumber evidence="5">1.4.3.19</ecNumber>
    </submittedName>
</protein>
<keyword evidence="6" id="KW-1185">Reference proteome</keyword>
<dbReference type="UniPathway" id="UPA00060"/>
<evidence type="ECO:0000256" key="1">
    <source>
        <dbReference type="ARBA" id="ARBA00004948"/>
    </source>
</evidence>
<keyword evidence="3 5" id="KW-0560">Oxidoreductase</keyword>
<reference evidence="5 6" key="1">
    <citation type="journal article" date="2014" name="PLoS ONE">
        <title>Physiological and genomic features of a novel sulfur-oxidizing gammaproteobacterium belonging to a previously uncultivated symbiotic lineage isolated from a hydrothermal vent.</title>
        <authorList>
            <person name="Nunoura T."/>
            <person name="Takaki Y."/>
            <person name="Kazama H."/>
            <person name="Kakuta J."/>
            <person name="Shimamura S."/>
            <person name="Makita H."/>
            <person name="Hirai M."/>
            <person name="Miyazaki M."/>
            <person name="Takai K."/>
        </authorList>
    </citation>
    <scope>NUCLEOTIDE SEQUENCE [LARGE SCALE GENOMIC DNA]</scope>
    <source>
        <strain evidence="5 6">Hiromi1</strain>
    </source>
</reference>
<evidence type="ECO:0000313" key="5">
    <source>
        <dbReference type="EMBL" id="BAO45253.1"/>
    </source>
</evidence>
<proteinExistence type="predicted"/>
<dbReference type="PANTHER" id="PTHR13847">
    <property type="entry name" value="SARCOSINE DEHYDROGENASE-RELATED"/>
    <property type="match status" value="1"/>
</dbReference>
<evidence type="ECO:0000256" key="3">
    <source>
        <dbReference type="ARBA" id="ARBA00023002"/>
    </source>
</evidence>
<dbReference type="RefSeq" id="WP_041068675.1">
    <property type="nucleotide sequence ID" value="NZ_AP012273.1"/>
</dbReference>
<dbReference type="GO" id="GO:0043799">
    <property type="term" value="F:glycine oxidase activity"/>
    <property type="evidence" value="ECO:0007669"/>
    <property type="project" value="UniProtKB-EC"/>
</dbReference>
<sequence length="365" mass="40999">MSDLLVIGGGIIGLLTARELRLAGAEVAILEQNDAPARESSWAGGGIISPLYAWRYPDSITRLARIGHRVYPGLSQQLHEDTGIDPEYTRSGLFIHTRKEERDLALNWAREWNYRISLESGATLQQLEPARLKPPEPLLWMPEMGQVRNPRLVKALVQDLRNRGVRIHTHAPVVDFRYDKGLVREAVTPTARFPADRIILCTGAWTTRLARTLPPAPDIRPVRGQMLLFKTEPGLIRHMMLEENRYVIPRRDGRILFGSTLEESGFDKSTTAEAHQELVHLAMQRYPLLKDYPIEKHWAGLRPAAPAGIPYITRHPQIENLFVNAGHYRNGVVLAPASARLLADLVLGRETATDPTPYSLDAPRG</sequence>
<keyword evidence="2" id="KW-0784">Thiamine biosynthesis</keyword>
<dbReference type="GO" id="GO:0005737">
    <property type="term" value="C:cytoplasm"/>
    <property type="evidence" value="ECO:0007669"/>
    <property type="project" value="TreeGrafter"/>
</dbReference>
<organism evidence="5 6">
    <name type="scientific">Thiolapillus brandeum</name>
    <dbReference type="NCBI Taxonomy" id="1076588"/>
    <lineage>
        <taxon>Bacteria</taxon>
        <taxon>Pseudomonadati</taxon>
        <taxon>Pseudomonadota</taxon>
        <taxon>Gammaproteobacteria</taxon>
        <taxon>Chromatiales</taxon>
        <taxon>Sedimenticolaceae</taxon>
        <taxon>Thiolapillus</taxon>
    </lineage>
</organism>
<dbReference type="GO" id="GO:0009228">
    <property type="term" value="P:thiamine biosynthetic process"/>
    <property type="evidence" value="ECO:0007669"/>
    <property type="project" value="UniProtKB-KW"/>
</dbReference>
<accession>A0A7U6GKD1</accession>
<dbReference type="EMBL" id="AP012273">
    <property type="protein sequence ID" value="BAO45253.1"/>
    <property type="molecule type" value="Genomic_DNA"/>
</dbReference>
<dbReference type="OrthoDB" id="9805337at2"/>